<dbReference type="AlphaFoldDB" id="A0A1I0B2W5"/>
<dbReference type="Proteomes" id="UP000199345">
    <property type="component" value="Unassembled WGS sequence"/>
</dbReference>
<reference evidence="2" key="1">
    <citation type="submission" date="2016-10" db="EMBL/GenBank/DDBJ databases">
        <authorList>
            <person name="Varghese N."/>
            <person name="Submissions S."/>
        </authorList>
    </citation>
    <scope>NUCLEOTIDE SEQUENCE [LARGE SCALE GENOMIC DNA]</scope>
    <source>
        <strain evidence="2">Nm71</strain>
    </source>
</reference>
<sequence length="80" mass="9463">MFFQAFFVPEMLNYFKLLIYMSYKFCCTGCIAKQKTTMTLSKIFRHNLSAKDTIFHKVIETLEMLQNGFNLLKVMQFSQA</sequence>
<gene>
    <name evidence="1" type="ORF">SAMN05216326_10942</name>
</gene>
<dbReference type="EMBL" id="FOIA01000009">
    <property type="protein sequence ID" value="SET01091.1"/>
    <property type="molecule type" value="Genomic_DNA"/>
</dbReference>
<name>A0A1I0B2W5_9PROT</name>
<evidence type="ECO:0000313" key="2">
    <source>
        <dbReference type="Proteomes" id="UP000199345"/>
    </source>
</evidence>
<organism evidence="1 2">
    <name type="scientific">Nitrosomonas marina</name>
    <dbReference type="NCBI Taxonomy" id="917"/>
    <lineage>
        <taxon>Bacteria</taxon>
        <taxon>Pseudomonadati</taxon>
        <taxon>Pseudomonadota</taxon>
        <taxon>Betaproteobacteria</taxon>
        <taxon>Nitrosomonadales</taxon>
        <taxon>Nitrosomonadaceae</taxon>
        <taxon>Nitrosomonas</taxon>
    </lineage>
</organism>
<protein>
    <submittedName>
        <fullName evidence="1">Uncharacterized protein</fullName>
    </submittedName>
</protein>
<keyword evidence="2" id="KW-1185">Reference proteome</keyword>
<evidence type="ECO:0000313" key="1">
    <source>
        <dbReference type="EMBL" id="SET01091.1"/>
    </source>
</evidence>
<proteinExistence type="predicted"/>
<accession>A0A1I0B2W5</accession>